<dbReference type="CDD" id="cd05016">
    <property type="entry name" value="SIS_PGI_2"/>
    <property type="match status" value="1"/>
</dbReference>
<comment type="subcellular location">
    <subcellularLocation>
        <location evidence="7">Cytoplasm</location>
    </subcellularLocation>
</comment>
<dbReference type="InterPro" id="IPR023096">
    <property type="entry name" value="G6P_Isomerase_C"/>
</dbReference>
<feature type="active site" description="Proton donor" evidence="7">
    <location>
        <position position="362"/>
    </location>
</feature>
<evidence type="ECO:0000313" key="10">
    <source>
        <dbReference type="EMBL" id="KXZ64725.1"/>
    </source>
</evidence>
<dbReference type="UniPathway" id="UPA00138"/>
<keyword evidence="5 7" id="KW-0413">Isomerase</keyword>
<dbReference type="GO" id="GO:0097367">
    <property type="term" value="F:carbohydrate derivative binding"/>
    <property type="evidence" value="ECO:0007669"/>
    <property type="project" value="InterPro"/>
</dbReference>
<name>A0A150HJZ5_9GAMM</name>
<dbReference type="AlphaFoldDB" id="A0A150HJZ5"/>
<dbReference type="GO" id="GO:0005829">
    <property type="term" value="C:cytosol"/>
    <property type="evidence" value="ECO:0007669"/>
    <property type="project" value="TreeGrafter"/>
</dbReference>
<accession>A0A150HJZ5</accession>
<evidence type="ECO:0000256" key="5">
    <source>
        <dbReference type="ARBA" id="ARBA00023235"/>
    </source>
</evidence>
<dbReference type="InterPro" id="IPR001672">
    <property type="entry name" value="G6P_Isomerase"/>
</dbReference>
<dbReference type="PANTHER" id="PTHR11469">
    <property type="entry name" value="GLUCOSE-6-PHOSPHATE ISOMERASE"/>
    <property type="match status" value="1"/>
</dbReference>
<evidence type="ECO:0000256" key="8">
    <source>
        <dbReference type="RuleBase" id="RU000612"/>
    </source>
</evidence>
<dbReference type="PRINTS" id="PR00662">
    <property type="entry name" value="G6PISOMERASE"/>
</dbReference>
<comment type="catalytic activity">
    <reaction evidence="6 7 8">
        <text>alpha-D-glucose 6-phosphate = beta-D-fructose 6-phosphate</text>
        <dbReference type="Rhea" id="RHEA:11816"/>
        <dbReference type="ChEBI" id="CHEBI:57634"/>
        <dbReference type="ChEBI" id="CHEBI:58225"/>
        <dbReference type="EC" id="5.3.1.9"/>
    </reaction>
</comment>
<dbReference type="GO" id="GO:0006094">
    <property type="term" value="P:gluconeogenesis"/>
    <property type="evidence" value="ECO:0007669"/>
    <property type="project" value="UniProtKB-UniRule"/>
</dbReference>
<evidence type="ECO:0000256" key="6">
    <source>
        <dbReference type="ARBA" id="ARBA00029321"/>
    </source>
</evidence>
<dbReference type="Pfam" id="PF00342">
    <property type="entry name" value="PGI"/>
    <property type="match status" value="1"/>
</dbReference>
<dbReference type="NCBIfam" id="NF001211">
    <property type="entry name" value="PRK00179.1"/>
    <property type="match status" value="1"/>
</dbReference>
<dbReference type="GO" id="GO:0048029">
    <property type="term" value="F:monosaccharide binding"/>
    <property type="evidence" value="ECO:0007669"/>
    <property type="project" value="TreeGrafter"/>
</dbReference>
<keyword evidence="7" id="KW-0963">Cytoplasm</keyword>
<dbReference type="EMBL" id="JRUE01000226">
    <property type="protein sequence ID" value="KXZ64725.1"/>
    <property type="molecule type" value="Genomic_DNA"/>
</dbReference>
<gene>
    <name evidence="9" type="primary">pgi_2</name>
    <name evidence="7" type="synonym">pgi</name>
    <name evidence="10" type="synonym">pgi_1</name>
    <name evidence="10" type="ORF">AVENLUH5627_02997</name>
    <name evidence="9" type="ORF">AVENLUH5627_03222</name>
</gene>
<evidence type="ECO:0000256" key="4">
    <source>
        <dbReference type="ARBA" id="ARBA00023152"/>
    </source>
</evidence>
<dbReference type="PROSITE" id="PS51463">
    <property type="entry name" value="P_GLUCOSE_ISOMERASE_3"/>
    <property type="match status" value="1"/>
</dbReference>
<evidence type="ECO:0000256" key="2">
    <source>
        <dbReference type="ARBA" id="ARBA00006604"/>
    </source>
</evidence>
<dbReference type="HAMAP" id="MF_00473">
    <property type="entry name" value="G6P_isomerase"/>
    <property type="match status" value="1"/>
</dbReference>
<dbReference type="GO" id="GO:0004347">
    <property type="term" value="F:glucose-6-phosphate isomerase activity"/>
    <property type="evidence" value="ECO:0007669"/>
    <property type="project" value="UniProtKB-UniRule"/>
</dbReference>
<dbReference type="PANTHER" id="PTHR11469:SF1">
    <property type="entry name" value="GLUCOSE-6-PHOSPHATE ISOMERASE"/>
    <property type="match status" value="1"/>
</dbReference>
<dbReference type="InterPro" id="IPR035482">
    <property type="entry name" value="SIS_PGI_2"/>
</dbReference>
<comment type="caution">
    <text evidence="9">The sequence shown here is derived from an EMBL/GenBank/DDBJ whole genome shotgun (WGS) entry which is preliminary data.</text>
</comment>
<protein>
    <recommendedName>
        <fullName evidence="7">Glucose-6-phosphate isomerase</fullName>
        <shortName evidence="7">GPI</shortName>
        <ecNumber evidence="7">5.3.1.9</ecNumber>
    </recommendedName>
    <alternativeName>
        <fullName evidence="7">Phosphoglucose isomerase</fullName>
        <shortName evidence="7">PGI</shortName>
    </alternativeName>
    <alternativeName>
        <fullName evidence="7">Phosphohexose isomerase</fullName>
        <shortName evidence="7">PHI</shortName>
    </alternativeName>
</protein>
<comment type="similarity">
    <text evidence="2 7 8">Belongs to the GPI family.</text>
</comment>
<dbReference type="Proteomes" id="UP000075680">
    <property type="component" value="Unassembled WGS sequence"/>
</dbReference>
<feature type="active site" evidence="7">
    <location>
        <position position="393"/>
    </location>
</feature>
<dbReference type="GO" id="GO:0006096">
    <property type="term" value="P:glycolytic process"/>
    <property type="evidence" value="ECO:0007669"/>
    <property type="project" value="UniProtKB-UniRule"/>
</dbReference>
<evidence type="ECO:0000313" key="9">
    <source>
        <dbReference type="EMBL" id="KXZ63829.1"/>
    </source>
</evidence>
<evidence type="ECO:0000313" key="11">
    <source>
        <dbReference type="Proteomes" id="UP000075680"/>
    </source>
</evidence>
<comment type="pathway">
    <text evidence="7">Carbohydrate biosynthesis; gluconeogenesis.</text>
</comment>
<feature type="active site" evidence="7">
    <location>
        <position position="521"/>
    </location>
</feature>
<dbReference type="UniPathway" id="UPA00109">
    <property type="reaction ID" value="UER00181"/>
</dbReference>
<keyword evidence="4 7" id="KW-0324">Glycolysis</keyword>
<dbReference type="PROSITE" id="PS00174">
    <property type="entry name" value="P_GLUCOSE_ISOMERASE_2"/>
    <property type="match status" value="1"/>
</dbReference>
<sequence>MMTQANQSMSLMQKSSAIENLSSLKNQLIDTHLNTLFAEDSKRFNHFSVEYDQIVLDFSKHRINQSIINGLVELADERNLGQWIQKLFSTELINYTERRAAMHWALRLPKDSSFQPEITEQVHVQLDRMYALVEKIHSGQYRGATGEVIQDVVNIGVGGSDLGPLMVTHALSDFKVPTAKPLAVHFVSTMDGSQLSELLHQLRPETTLFIISSKSFGTIDTLSNAQTVRQWLEKALGYNDKILKNHFIGVSTKPEKMTEWGIAADKQLLLWDWVGGRYSLWSCIGLPIALTIGIQGFKQLLAGAYAIDQHFQTAPFQQNIPVLMGLLGIWNNNFLNIQTHAILPYDGRLKYFAAYLQQLEMESNGKSIQRNGEKVHLATCPIVWGEVGPNAQHAFYQLLHQGTHSVSCDFIAPVKRYNANQFTYAESAEALVEQHHLALSNCLAQSRLLAFGNQALTADELEDLPAYKQYEGNQPSSTILLKELNPYSLGMLIAMYEHKVFVQSVLWNINPFDQWGVEKGKEIANQLLPILNREQDDLSKFDASTQGLLKILLGKTDG</sequence>
<dbReference type="Gene3D" id="3.40.50.10490">
    <property type="entry name" value="Glucose-6-phosphate isomerase like protein, domain 1"/>
    <property type="match status" value="2"/>
</dbReference>
<organism evidence="9 11">
    <name type="scientific">Acinetobacter venetianus</name>
    <dbReference type="NCBI Taxonomy" id="52133"/>
    <lineage>
        <taxon>Bacteria</taxon>
        <taxon>Pseudomonadati</taxon>
        <taxon>Pseudomonadota</taxon>
        <taxon>Gammaproteobacteria</taxon>
        <taxon>Moraxellales</taxon>
        <taxon>Moraxellaceae</taxon>
        <taxon>Acinetobacter</taxon>
    </lineage>
</organism>
<dbReference type="InterPro" id="IPR018189">
    <property type="entry name" value="Phosphoglucose_isomerase_CS"/>
</dbReference>
<evidence type="ECO:0000256" key="7">
    <source>
        <dbReference type="HAMAP-Rule" id="MF_00473"/>
    </source>
</evidence>
<reference evidence="9 11" key="1">
    <citation type="journal article" date="2016" name="Sci. Rep.">
        <title>Genomic and phenotypic characterization of the species Acinetobacter venetianus.</title>
        <authorList>
            <person name="Fondi M."/>
            <person name="Maida I."/>
            <person name="Perrin E."/>
            <person name="Orlandini V."/>
            <person name="La Torre L."/>
            <person name="Bosi E."/>
            <person name="Negroni A."/>
            <person name="Zanaroli G."/>
            <person name="Fava F."/>
            <person name="Decorosi F."/>
            <person name="Giovannetti L."/>
            <person name="Viti C."/>
            <person name="Vaneechoutte M."/>
            <person name="Dijkshoorn L."/>
            <person name="Fani R."/>
        </authorList>
    </citation>
    <scope>NUCLEOTIDE SEQUENCE [LARGE SCALE GENOMIC DNA]</scope>
    <source>
        <strain evidence="9 11">LUH5627</strain>
    </source>
</reference>
<dbReference type="EC" id="5.3.1.9" evidence="7"/>
<dbReference type="PROSITE" id="PS00765">
    <property type="entry name" value="P_GLUCOSE_ISOMERASE_1"/>
    <property type="match status" value="1"/>
</dbReference>
<dbReference type="PATRIC" id="fig|52133.18.peg.3070"/>
<evidence type="ECO:0000256" key="3">
    <source>
        <dbReference type="ARBA" id="ARBA00022432"/>
    </source>
</evidence>
<comment type="pathway">
    <text evidence="1 7 8">Carbohydrate degradation; glycolysis; D-glyceraldehyde 3-phosphate and glycerone phosphate from D-glucose: step 2/4.</text>
</comment>
<dbReference type="SUPFAM" id="SSF53697">
    <property type="entry name" value="SIS domain"/>
    <property type="match status" value="1"/>
</dbReference>
<evidence type="ECO:0000256" key="1">
    <source>
        <dbReference type="ARBA" id="ARBA00004926"/>
    </source>
</evidence>
<dbReference type="GO" id="GO:0051156">
    <property type="term" value="P:glucose 6-phosphate metabolic process"/>
    <property type="evidence" value="ECO:0007669"/>
    <property type="project" value="TreeGrafter"/>
</dbReference>
<dbReference type="CDD" id="cd05015">
    <property type="entry name" value="SIS_PGI_1"/>
    <property type="match status" value="1"/>
</dbReference>
<dbReference type="EMBL" id="JRUE01000239">
    <property type="protein sequence ID" value="KXZ63829.1"/>
    <property type="molecule type" value="Genomic_DNA"/>
</dbReference>
<comment type="function">
    <text evidence="7">Catalyzes the reversible isomerization of glucose-6-phosphate to fructose-6-phosphate.</text>
</comment>
<proteinExistence type="inferred from homology"/>
<keyword evidence="3 7" id="KW-0312">Gluconeogenesis</keyword>
<dbReference type="Gene3D" id="1.10.1390.10">
    <property type="match status" value="1"/>
</dbReference>
<dbReference type="InterPro" id="IPR046348">
    <property type="entry name" value="SIS_dom_sf"/>
</dbReference>
<dbReference type="InterPro" id="IPR035476">
    <property type="entry name" value="SIS_PGI_1"/>
</dbReference>